<evidence type="ECO:0000256" key="5">
    <source>
        <dbReference type="SAM" id="Phobius"/>
    </source>
</evidence>
<comment type="subcellular location">
    <subcellularLocation>
        <location evidence="1">Membrane</location>
    </subcellularLocation>
</comment>
<dbReference type="InterPro" id="IPR019424">
    <property type="entry name" value="7TM_GPCR_Srsx"/>
</dbReference>
<dbReference type="PANTHER" id="PTHR23360">
    <property type="entry name" value="G-PROTEIN COUPLED RECEPTORS FAMILY 1 PROFILE DOMAIN-CONTAINING PROTEIN-RELATED"/>
    <property type="match status" value="1"/>
</dbReference>
<dbReference type="InterPro" id="IPR017452">
    <property type="entry name" value="GPCR_Rhodpsn_7TM"/>
</dbReference>
<dbReference type="Pfam" id="PF10320">
    <property type="entry name" value="7TM_GPCR_Srsx"/>
    <property type="match status" value="1"/>
</dbReference>
<reference evidence="7" key="1">
    <citation type="submission" date="2012-04" db="EMBL/GenBank/DDBJ databases">
        <title>The Genome Sequence of Loa loa.</title>
        <authorList>
            <consortium name="The Broad Institute Genome Sequencing Platform"/>
            <consortium name="Broad Institute Genome Sequencing Center for Infectious Disease"/>
            <person name="Nutman T.B."/>
            <person name="Fink D.L."/>
            <person name="Russ C."/>
            <person name="Young S."/>
            <person name="Zeng Q."/>
            <person name="Gargeya S."/>
            <person name="Alvarado L."/>
            <person name="Berlin A."/>
            <person name="Chapman S.B."/>
            <person name="Chen Z."/>
            <person name="Freedman E."/>
            <person name="Gellesch M."/>
            <person name="Goldberg J."/>
            <person name="Griggs A."/>
            <person name="Gujja S."/>
            <person name="Heilman E.R."/>
            <person name="Heiman D."/>
            <person name="Howarth C."/>
            <person name="Mehta T."/>
            <person name="Neiman D."/>
            <person name="Pearson M."/>
            <person name="Roberts A."/>
            <person name="Saif S."/>
            <person name="Shea T."/>
            <person name="Shenoy N."/>
            <person name="Sisk P."/>
            <person name="Stolte C."/>
            <person name="Sykes S."/>
            <person name="White J."/>
            <person name="Yandava C."/>
            <person name="Haas B."/>
            <person name="Henn M.R."/>
            <person name="Nusbaum C."/>
            <person name="Birren B."/>
        </authorList>
    </citation>
    <scope>NUCLEOTIDE SEQUENCE [LARGE SCALE GENOMIC DNA]</scope>
</reference>
<dbReference type="Gene3D" id="1.20.1070.10">
    <property type="entry name" value="Rhodopsin 7-helix transmembrane proteins"/>
    <property type="match status" value="1"/>
</dbReference>
<feature type="domain" description="G-protein coupled receptors family 1 profile" evidence="6">
    <location>
        <begin position="45"/>
        <end position="162"/>
    </location>
</feature>
<name>A0A1I7W3B5_LOALO</name>
<keyword evidence="4 5" id="KW-0472">Membrane</keyword>
<evidence type="ECO:0000256" key="3">
    <source>
        <dbReference type="ARBA" id="ARBA00022989"/>
    </source>
</evidence>
<organism evidence="7 8">
    <name type="scientific">Loa loa</name>
    <name type="common">Eye worm</name>
    <name type="synonym">Filaria loa</name>
    <dbReference type="NCBI Taxonomy" id="7209"/>
    <lineage>
        <taxon>Eukaryota</taxon>
        <taxon>Metazoa</taxon>
        <taxon>Ecdysozoa</taxon>
        <taxon>Nematoda</taxon>
        <taxon>Chromadorea</taxon>
        <taxon>Rhabditida</taxon>
        <taxon>Spirurina</taxon>
        <taxon>Spiruromorpha</taxon>
        <taxon>Filarioidea</taxon>
        <taxon>Onchocercidae</taxon>
        <taxon>Loa</taxon>
    </lineage>
</organism>
<evidence type="ECO:0000256" key="2">
    <source>
        <dbReference type="ARBA" id="ARBA00022692"/>
    </source>
</evidence>
<feature type="transmembrane region" description="Helical" evidence="5">
    <location>
        <begin position="112"/>
        <end position="131"/>
    </location>
</feature>
<evidence type="ECO:0000313" key="8">
    <source>
        <dbReference type="WBParaSite" id="EN70_9220"/>
    </source>
</evidence>
<evidence type="ECO:0000256" key="1">
    <source>
        <dbReference type="ARBA" id="ARBA00004370"/>
    </source>
</evidence>
<evidence type="ECO:0000259" key="6">
    <source>
        <dbReference type="PROSITE" id="PS50262"/>
    </source>
</evidence>
<dbReference type="WBParaSite" id="EN70_9220">
    <property type="protein sequence ID" value="EN70_9220"/>
    <property type="gene ID" value="EN70_9220"/>
</dbReference>
<evidence type="ECO:0000313" key="7">
    <source>
        <dbReference type="Proteomes" id="UP000095285"/>
    </source>
</evidence>
<dbReference type="PROSITE" id="PS50262">
    <property type="entry name" value="G_PROTEIN_RECEP_F1_2"/>
    <property type="match status" value="1"/>
</dbReference>
<reference evidence="8" key="2">
    <citation type="submission" date="2016-11" db="UniProtKB">
        <authorList>
            <consortium name="WormBaseParasite"/>
        </authorList>
    </citation>
    <scope>IDENTIFICATION</scope>
</reference>
<accession>A0A1I7W3B5</accession>
<dbReference type="Proteomes" id="UP000095285">
    <property type="component" value="Unassembled WGS sequence"/>
</dbReference>
<dbReference type="GO" id="GO:0016020">
    <property type="term" value="C:membrane"/>
    <property type="evidence" value="ECO:0007669"/>
    <property type="project" value="UniProtKB-SubCell"/>
</dbReference>
<feature type="transmembrane region" description="Helical" evidence="5">
    <location>
        <begin position="143"/>
        <end position="161"/>
    </location>
</feature>
<evidence type="ECO:0000256" key="4">
    <source>
        <dbReference type="ARBA" id="ARBA00023136"/>
    </source>
</evidence>
<dbReference type="SUPFAM" id="SSF81321">
    <property type="entry name" value="Family A G protein-coupled receptor-like"/>
    <property type="match status" value="1"/>
</dbReference>
<keyword evidence="7" id="KW-1185">Reference proteome</keyword>
<keyword evidence="3 5" id="KW-1133">Transmembrane helix</keyword>
<keyword evidence="2 5" id="KW-0812">Transmembrane</keyword>
<protein>
    <submittedName>
        <fullName evidence="8">G_PROTEIN_RECEP_F1_2 domain-containing protein</fullName>
    </submittedName>
</protein>
<sequence length="162" mass="18948">MESSINVRVQFTMVTTNVCNLLRSKCLQPFSYLSFKFKNFKPKLQNNHRIFIIHKDFRRLHNFNNILIALNAFGDTLHHVGHIPFAYFIFTGITFTPLRTCIWIQLIPNFGLNFAMIILFPIGIDRAIAILQPVRYQKLKKKFYIPAMILPALLYSVTMLIL</sequence>
<dbReference type="PANTHER" id="PTHR23360:SF5">
    <property type="entry name" value="G-PROTEIN COUPLED RECEPTORS FAMILY 1 PROFILE DOMAIN-CONTAINING PROTEIN"/>
    <property type="match status" value="1"/>
</dbReference>
<dbReference type="AlphaFoldDB" id="A0A1I7W3B5"/>
<dbReference type="InterPro" id="IPR047130">
    <property type="entry name" value="7TM_GPCR_Srsx_nematod"/>
</dbReference>
<proteinExistence type="predicted"/>